<protein>
    <submittedName>
        <fullName evidence="1">Uncharacterized protein</fullName>
    </submittedName>
</protein>
<organism evidence="1 2">
    <name type="scientific">Actinomycetospora aeridis</name>
    <dbReference type="NCBI Taxonomy" id="3129231"/>
    <lineage>
        <taxon>Bacteria</taxon>
        <taxon>Bacillati</taxon>
        <taxon>Actinomycetota</taxon>
        <taxon>Actinomycetes</taxon>
        <taxon>Pseudonocardiales</taxon>
        <taxon>Pseudonocardiaceae</taxon>
        <taxon>Actinomycetospora</taxon>
    </lineage>
</organism>
<name>A0ABU8N7Z1_9PSEU</name>
<dbReference type="RefSeq" id="WP_337715109.1">
    <property type="nucleotide sequence ID" value="NZ_JBBEGL010000005.1"/>
</dbReference>
<sequence>MYSCSLAIDATRTRVIATGDVVQPPRWDDTPNGRRPVAGSTAVDEETGQPINLIGVLLPTGQNGEKETHTVRVCSYEVPELPEFEPVEFDGLQALIRPAKTGKGIELYLSADAVRVASASGKPAPPAKDTAPKDVA</sequence>
<proteinExistence type="predicted"/>
<gene>
    <name evidence="1" type="ORF">WCD41_18675</name>
</gene>
<dbReference type="EMBL" id="JBBEGL010000005">
    <property type="protein sequence ID" value="MEJ2888492.1"/>
    <property type="molecule type" value="Genomic_DNA"/>
</dbReference>
<keyword evidence="2" id="KW-1185">Reference proteome</keyword>
<dbReference type="Proteomes" id="UP001370100">
    <property type="component" value="Unassembled WGS sequence"/>
</dbReference>
<accession>A0ABU8N7Z1</accession>
<evidence type="ECO:0000313" key="2">
    <source>
        <dbReference type="Proteomes" id="UP001370100"/>
    </source>
</evidence>
<evidence type="ECO:0000313" key="1">
    <source>
        <dbReference type="EMBL" id="MEJ2888492.1"/>
    </source>
</evidence>
<reference evidence="1 2" key="1">
    <citation type="submission" date="2024-03" db="EMBL/GenBank/DDBJ databases">
        <title>Actinomycetospora sp. OC33-EN06, a novel actinomycete isolated from wild orchid (Aerides multiflora).</title>
        <authorList>
            <person name="Suriyachadkun C."/>
        </authorList>
    </citation>
    <scope>NUCLEOTIDE SEQUENCE [LARGE SCALE GENOMIC DNA]</scope>
    <source>
        <strain evidence="1 2">OC33-EN06</strain>
    </source>
</reference>
<comment type="caution">
    <text evidence="1">The sequence shown here is derived from an EMBL/GenBank/DDBJ whole genome shotgun (WGS) entry which is preliminary data.</text>
</comment>